<organism evidence="1 2">
    <name type="scientific">Arctium lappa</name>
    <name type="common">Greater burdock</name>
    <name type="synonym">Lappa major</name>
    <dbReference type="NCBI Taxonomy" id="4217"/>
    <lineage>
        <taxon>Eukaryota</taxon>
        <taxon>Viridiplantae</taxon>
        <taxon>Streptophyta</taxon>
        <taxon>Embryophyta</taxon>
        <taxon>Tracheophyta</taxon>
        <taxon>Spermatophyta</taxon>
        <taxon>Magnoliopsida</taxon>
        <taxon>eudicotyledons</taxon>
        <taxon>Gunneridae</taxon>
        <taxon>Pentapetalae</taxon>
        <taxon>asterids</taxon>
        <taxon>campanulids</taxon>
        <taxon>Asterales</taxon>
        <taxon>Asteraceae</taxon>
        <taxon>Carduoideae</taxon>
        <taxon>Cardueae</taxon>
        <taxon>Arctiinae</taxon>
        <taxon>Arctium</taxon>
    </lineage>
</organism>
<gene>
    <name evidence="1" type="ORF">L6452_16844</name>
</gene>
<evidence type="ECO:0000313" key="1">
    <source>
        <dbReference type="EMBL" id="KAI3728212.1"/>
    </source>
</evidence>
<comment type="caution">
    <text evidence="1">The sequence shown here is derived from an EMBL/GenBank/DDBJ whole genome shotgun (WGS) entry which is preliminary data.</text>
</comment>
<reference evidence="1 2" key="2">
    <citation type="journal article" date="2022" name="Mol. Ecol. Resour.">
        <title>The genomes of chicory, endive, great burdock and yacon provide insights into Asteraceae paleo-polyploidization history and plant inulin production.</title>
        <authorList>
            <person name="Fan W."/>
            <person name="Wang S."/>
            <person name="Wang H."/>
            <person name="Wang A."/>
            <person name="Jiang F."/>
            <person name="Liu H."/>
            <person name="Zhao H."/>
            <person name="Xu D."/>
            <person name="Zhang Y."/>
        </authorList>
    </citation>
    <scope>NUCLEOTIDE SEQUENCE [LARGE SCALE GENOMIC DNA]</scope>
    <source>
        <strain evidence="2">cv. Niubang</strain>
    </source>
</reference>
<evidence type="ECO:0000313" key="2">
    <source>
        <dbReference type="Proteomes" id="UP001055879"/>
    </source>
</evidence>
<sequence>MTCPCVFFASYRPSRVEGFLKVDLAGYQSGGVYSVKQIERFRQEFRPVETLSFVQQLALDPTNVPQDINSSKEVARVLAFRKARYAEVDEPYFLAFGVTPTRPGDPVVASNNEEMTLFQDPSEAEIPGQKKPKVKSQNKTKRRLVRLNDKVHAAKAKRTVKRYRRHDSNTTSSQGHVPQKKRQVKFEVEKKLEFTSASDDKKQSSPTVFKKPSMSKDDKEVKSLSTTTKTGDVHFVEKVRSSDTSVPSKTERTRKDSPAVSKKRQRSSDQEMALVSSPQKKRKKGEISRIVKEPQEGTKTILSMKFPPDTAQPSVSELKAKFARFGPIETSGVRVSWSKSQCQVVFMNKSDAENAYDHAINSQKMFGQTKVNYRLRTQVSTPDMLEGGIPGANAGSNLKQEETPVTPPHDPVTSRSASVCRIQRLSEEIHARYWQQKSQTVRKVDQGSVDISEEMLYLLNECSRIVLESKGF</sequence>
<protein>
    <submittedName>
        <fullName evidence="1">Uncharacterized protein</fullName>
    </submittedName>
</protein>
<dbReference type="EMBL" id="CM042051">
    <property type="protein sequence ID" value="KAI3728212.1"/>
    <property type="molecule type" value="Genomic_DNA"/>
</dbReference>
<accession>A0ACB9C1R8</accession>
<keyword evidence="2" id="KW-1185">Reference proteome</keyword>
<reference evidence="2" key="1">
    <citation type="journal article" date="2022" name="Mol. Ecol. Resour.">
        <title>The genomes of chicory, endive, great burdock and yacon provide insights into Asteraceae palaeo-polyploidization history and plant inulin production.</title>
        <authorList>
            <person name="Fan W."/>
            <person name="Wang S."/>
            <person name="Wang H."/>
            <person name="Wang A."/>
            <person name="Jiang F."/>
            <person name="Liu H."/>
            <person name="Zhao H."/>
            <person name="Xu D."/>
            <person name="Zhang Y."/>
        </authorList>
    </citation>
    <scope>NUCLEOTIDE SEQUENCE [LARGE SCALE GENOMIC DNA]</scope>
    <source>
        <strain evidence="2">cv. Niubang</strain>
    </source>
</reference>
<proteinExistence type="predicted"/>
<name>A0ACB9C1R8_ARCLA</name>
<dbReference type="Proteomes" id="UP001055879">
    <property type="component" value="Linkage Group LG05"/>
</dbReference>